<feature type="binding site" evidence="9">
    <location>
        <position position="320"/>
    </location>
    <ligand>
        <name>DNA</name>
        <dbReference type="ChEBI" id="CHEBI:16991"/>
    </ligand>
</feature>
<dbReference type="Gene3D" id="1.10.8.60">
    <property type="match status" value="1"/>
</dbReference>
<dbReference type="AlphaFoldDB" id="A0A1F5V1W4"/>
<evidence type="ECO:0000256" key="2">
    <source>
        <dbReference type="ARBA" id="ARBA00022741"/>
    </source>
</evidence>
<dbReference type="GO" id="GO:0005524">
    <property type="term" value="F:ATP binding"/>
    <property type="evidence" value="ECO:0007669"/>
    <property type="project" value="UniProtKB-UniRule"/>
</dbReference>
<dbReference type="GO" id="GO:0000400">
    <property type="term" value="F:four-way junction DNA binding"/>
    <property type="evidence" value="ECO:0007669"/>
    <property type="project" value="UniProtKB-UniRule"/>
</dbReference>
<sequence>MAREAITRGEEREEDRVIQSLRPRKLADFIGQGRIKDQLQLYMEAAARRSEVLDHILLHGPPGLGKTSLAQIVAAELRVNIKLTSGPVIERPGDLAAIITNLSEGDVLFIDEIHRMRRNVEELLYPAMEDFKLDIMIGEGPSAQSLRIDVPCFTLVGATTRTGLLTSPLRDRFEVIFHLDFYSETELQEIVRRGAGILNVEITEDGALEIARRARGTPRVAHRLLKRVRDYAQVKGPQVENTKITREIAREALRMLGVDEEGLDELDLKILHTLIEKFSGGPAGLETLSAALSEEKDTVSEVYEPYLLKKGFIQRTPQGRVATEQAYRHLGFKPPAQPLTLLDEESDEG</sequence>
<comment type="domain">
    <text evidence="9">Has 3 domains, the large (RuvB-L) and small ATPase (RuvB-S) domains and the C-terminal head (RuvB-H) domain. The head domain binds DNA, while the ATPase domains jointly bind ATP, ADP or are empty depending on the state of the subunit in the translocation cycle. During a single DNA translocation step the structure of each domain remains the same, but their relative positions change.</text>
</comment>
<comment type="catalytic activity">
    <reaction evidence="9">
        <text>ATP + H2O = ADP + phosphate + H(+)</text>
        <dbReference type="Rhea" id="RHEA:13065"/>
        <dbReference type="ChEBI" id="CHEBI:15377"/>
        <dbReference type="ChEBI" id="CHEBI:15378"/>
        <dbReference type="ChEBI" id="CHEBI:30616"/>
        <dbReference type="ChEBI" id="CHEBI:43474"/>
        <dbReference type="ChEBI" id="CHEBI:456216"/>
    </reaction>
</comment>
<evidence type="ECO:0000259" key="10">
    <source>
        <dbReference type="SMART" id="SM00382"/>
    </source>
</evidence>
<dbReference type="InterPro" id="IPR041445">
    <property type="entry name" value="AAA_lid_4"/>
</dbReference>
<evidence type="ECO:0000256" key="6">
    <source>
        <dbReference type="ARBA" id="ARBA00023125"/>
    </source>
</evidence>
<keyword evidence="3 9" id="KW-0227">DNA damage</keyword>
<comment type="function">
    <text evidence="9">The RuvA-RuvB-RuvC complex processes Holliday junction (HJ) DNA during genetic recombination and DNA repair, while the RuvA-RuvB complex plays an important role in the rescue of blocked DNA replication forks via replication fork reversal (RFR). RuvA specifically binds to HJ cruciform DNA, conferring on it an open structure. The RuvB hexamer acts as an ATP-dependent pump, pulling dsDNA into and through the RuvAB complex. RuvB forms 2 homohexamers on either side of HJ DNA bound by 1 or 2 RuvA tetramers; 4 subunits per hexamer contact DNA at a time. Coordinated motions by a converter formed by DNA-disengaged RuvB subunits stimulates ATP hydrolysis and nucleotide exchange. Immobilization of the converter enables RuvB to convert the ATP-contained energy into a lever motion, pulling 2 nucleotides of DNA out of the RuvA tetramer per ATP hydrolyzed, thus driving DNA branch migration. The RuvB motors rotate together with the DNA substrate, which together with the progressing nucleotide cycle form the mechanistic basis for DNA recombination by continuous HJ branch migration. Branch migration allows RuvC to scan DNA until it finds its consensus sequence, where it cleaves and resolves cruciform DNA.</text>
</comment>
<comment type="subcellular location">
    <subcellularLocation>
        <location evidence="9">Cytoplasm</location>
    </subcellularLocation>
</comment>
<keyword evidence="2 9" id="KW-0547">Nucleotide-binding</keyword>
<dbReference type="InterPro" id="IPR008823">
    <property type="entry name" value="RuvB_wg_C"/>
</dbReference>
<feature type="binding site" evidence="9">
    <location>
        <position position="68"/>
    </location>
    <ligand>
        <name>ATP</name>
        <dbReference type="ChEBI" id="CHEBI:30616"/>
    </ligand>
</feature>
<dbReference type="SUPFAM" id="SSF46785">
    <property type="entry name" value="Winged helix' DNA-binding domain"/>
    <property type="match status" value="1"/>
</dbReference>
<keyword evidence="8 9" id="KW-0234">DNA repair</keyword>
<protein>
    <recommendedName>
        <fullName evidence="9">Holliday junction branch migration complex subunit RuvB</fullName>
        <ecNumber evidence="9">3.6.4.-</ecNumber>
    </recommendedName>
</protein>
<organism evidence="11 12">
    <name type="scientific">Fraserbacteria sp. (strain RBG_16_55_9)</name>
    <dbReference type="NCBI Taxonomy" id="1817864"/>
    <lineage>
        <taxon>Bacteria</taxon>
        <taxon>Candidatus Fraseribacteriota</taxon>
    </lineage>
</organism>
<evidence type="ECO:0000256" key="7">
    <source>
        <dbReference type="ARBA" id="ARBA00023172"/>
    </source>
</evidence>
<feature type="binding site" evidence="9">
    <location>
        <position position="172"/>
    </location>
    <ligand>
        <name>ATP</name>
        <dbReference type="ChEBI" id="CHEBI:30616"/>
    </ligand>
</feature>
<gene>
    <name evidence="9" type="primary">ruvB</name>
    <name evidence="11" type="ORF">A2Z21_07355</name>
</gene>
<dbReference type="PANTHER" id="PTHR42848:SF1">
    <property type="entry name" value="HOLLIDAY JUNCTION BRANCH MIGRATION COMPLEX SUBUNIT RUVB"/>
    <property type="match status" value="1"/>
</dbReference>
<name>A0A1F5V1W4_FRAXR</name>
<dbReference type="GO" id="GO:0048476">
    <property type="term" value="C:Holliday junction resolvase complex"/>
    <property type="evidence" value="ECO:0007669"/>
    <property type="project" value="UniProtKB-UniRule"/>
</dbReference>
<evidence type="ECO:0000313" key="11">
    <source>
        <dbReference type="EMBL" id="OGF56911.1"/>
    </source>
</evidence>
<dbReference type="EMBL" id="MFGX01000023">
    <property type="protein sequence ID" value="OGF56911.1"/>
    <property type="molecule type" value="Genomic_DNA"/>
</dbReference>
<dbReference type="InterPro" id="IPR004605">
    <property type="entry name" value="DNA_helicase_Holl-junc_RuvB"/>
</dbReference>
<dbReference type="InterPro" id="IPR036390">
    <property type="entry name" value="WH_DNA-bd_sf"/>
</dbReference>
<dbReference type="HAMAP" id="MF_00016">
    <property type="entry name" value="DNA_HJ_migration_RuvB"/>
    <property type="match status" value="1"/>
</dbReference>
<evidence type="ECO:0000256" key="8">
    <source>
        <dbReference type="ARBA" id="ARBA00023204"/>
    </source>
</evidence>
<dbReference type="GO" id="GO:0006281">
    <property type="term" value="P:DNA repair"/>
    <property type="evidence" value="ECO:0007669"/>
    <property type="project" value="UniProtKB-UniRule"/>
</dbReference>
<keyword evidence="4 9" id="KW-0378">Hydrolase</keyword>
<dbReference type="PANTHER" id="PTHR42848">
    <property type="match status" value="1"/>
</dbReference>
<reference evidence="11 12" key="1">
    <citation type="journal article" date="2016" name="Nat. Commun.">
        <title>Thousands of microbial genomes shed light on interconnected biogeochemical processes in an aquifer system.</title>
        <authorList>
            <person name="Anantharaman K."/>
            <person name="Brown C.T."/>
            <person name="Hug L.A."/>
            <person name="Sharon I."/>
            <person name="Castelle C.J."/>
            <person name="Probst A.J."/>
            <person name="Thomas B.C."/>
            <person name="Singh A."/>
            <person name="Wilkins M.J."/>
            <person name="Karaoz U."/>
            <person name="Brodie E.L."/>
            <person name="Williams K.H."/>
            <person name="Hubbard S.S."/>
            <person name="Banfield J.F."/>
        </authorList>
    </citation>
    <scope>NUCLEOTIDE SEQUENCE [LARGE SCALE GENOMIC DNA]</scope>
    <source>
        <strain evidence="12">RBG_16_55_9</strain>
    </source>
</reference>
<feature type="binding site" evidence="9">
    <location>
        <position position="219"/>
    </location>
    <ligand>
        <name>ATP</name>
        <dbReference type="ChEBI" id="CHEBI:30616"/>
    </ligand>
</feature>
<dbReference type="GO" id="GO:0016887">
    <property type="term" value="F:ATP hydrolysis activity"/>
    <property type="evidence" value="ECO:0007669"/>
    <property type="project" value="RHEA"/>
</dbReference>
<dbReference type="CDD" id="cd00009">
    <property type="entry name" value="AAA"/>
    <property type="match status" value="1"/>
</dbReference>
<feature type="domain" description="AAA+ ATPase" evidence="10">
    <location>
        <begin position="52"/>
        <end position="183"/>
    </location>
</feature>
<dbReference type="InterPro" id="IPR027417">
    <property type="entry name" value="P-loop_NTPase"/>
</dbReference>
<dbReference type="NCBIfam" id="NF000868">
    <property type="entry name" value="PRK00080.1"/>
    <property type="match status" value="1"/>
</dbReference>
<keyword evidence="1 9" id="KW-0963">Cytoplasm</keyword>
<feature type="binding site" evidence="9">
    <location>
        <position position="66"/>
    </location>
    <ligand>
        <name>ATP</name>
        <dbReference type="ChEBI" id="CHEBI:30616"/>
    </ligand>
</feature>
<feature type="binding site" evidence="9">
    <location>
        <position position="67"/>
    </location>
    <ligand>
        <name>ATP</name>
        <dbReference type="ChEBI" id="CHEBI:30616"/>
    </ligand>
</feature>
<evidence type="ECO:0000256" key="4">
    <source>
        <dbReference type="ARBA" id="ARBA00022801"/>
    </source>
</evidence>
<dbReference type="GO" id="GO:0006310">
    <property type="term" value="P:DNA recombination"/>
    <property type="evidence" value="ECO:0007669"/>
    <property type="project" value="UniProtKB-UniRule"/>
</dbReference>
<evidence type="ECO:0000313" key="12">
    <source>
        <dbReference type="Proteomes" id="UP000179157"/>
    </source>
</evidence>
<comment type="similarity">
    <text evidence="9">Belongs to the RuvB family.</text>
</comment>
<accession>A0A1F5V1W4</accession>
<keyword evidence="11" id="KW-0347">Helicase</keyword>
<feature type="binding site" evidence="9">
    <location>
        <position position="21"/>
    </location>
    <ligand>
        <name>ATP</name>
        <dbReference type="ChEBI" id="CHEBI:30616"/>
    </ligand>
</feature>
<dbReference type="EC" id="3.6.4.-" evidence="9"/>
<feature type="region of interest" description="Head domain (RuvB-H)" evidence="9">
    <location>
        <begin position="260"/>
        <end position="349"/>
    </location>
</feature>
<dbReference type="InterPro" id="IPR036388">
    <property type="entry name" value="WH-like_DNA-bd_sf"/>
</dbReference>
<dbReference type="SMART" id="SM00382">
    <property type="entry name" value="AAA"/>
    <property type="match status" value="1"/>
</dbReference>
<evidence type="ECO:0000256" key="5">
    <source>
        <dbReference type="ARBA" id="ARBA00022840"/>
    </source>
</evidence>
<comment type="subunit">
    <text evidence="9">Homohexamer. Forms an RuvA(8)-RuvB(12)-Holliday junction (HJ) complex. HJ DNA is sandwiched between 2 RuvA tetramers; dsDNA enters through RuvA and exits via RuvB. An RuvB hexamer assembles on each DNA strand where it exits the tetramer. Each RuvB hexamer is contacted by two RuvA subunits (via domain III) on 2 adjacent RuvB subunits; this complex drives branch migration. In the full resolvosome a probable DNA-RuvA(4)-RuvB(12)-RuvC(2) complex forms which resolves the HJ.</text>
</comment>
<dbReference type="Pfam" id="PF05496">
    <property type="entry name" value="RuvB_N"/>
    <property type="match status" value="1"/>
</dbReference>
<dbReference type="NCBIfam" id="TIGR00635">
    <property type="entry name" value="ruvB"/>
    <property type="match status" value="1"/>
</dbReference>
<dbReference type="STRING" id="1817864.A2Z21_07355"/>
<dbReference type="GO" id="GO:0009378">
    <property type="term" value="F:four-way junction helicase activity"/>
    <property type="evidence" value="ECO:0007669"/>
    <property type="project" value="InterPro"/>
</dbReference>
<comment type="caution">
    <text evidence="9">Lacks conserved residue(s) required for the propagation of feature annotation.</text>
</comment>
<dbReference type="Gene3D" id="1.10.10.10">
    <property type="entry name" value="Winged helix-like DNA-binding domain superfamily/Winged helix DNA-binding domain"/>
    <property type="match status" value="1"/>
</dbReference>
<dbReference type="Pfam" id="PF17864">
    <property type="entry name" value="AAA_lid_4"/>
    <property type="match status" value="1"/>
</dbReference>
<keyword evidence="5 9" id="KW-0067">ATP-binding</keyword>
<feature type="binding site" evidence="9">
    <location>
        <position position="63"/>
    </location>
    <ligand>
        <name>ATP</name>
        <dbReference type="ChEBI" id="CHEBI:30616"/>
    </ligand>
</feature>
<evidence type="ECO:0000256" key="3">
    <source>
        <dbReference type="ARBA" id="ARBA00022763"/>
    </source>
</evidence>
<feature type="binding site" evidence="9">
    <location>
        <position position="315"/>
    </location>
    <ligand>
        <name>DNA</name>
        <dbReference type="ChEBI" id="CHEBI:16991"/>
    </ligand>
</feature>
<feature type="binding site" evidence="9">
    <location>
        <position position="22"/>
    </location>
    <ligand>
        <name>ATP</name>
        <dbReference type="ChEBI" id="CHEBI:30616"/>
    </ligand>
</feature>
<evidence type="ECO:0000256" key="9">
    <source>
        <dbReference type="HAMAP-Rule" id="MF_00016"/>
    </source>
</evidence>
<dbReference type="SUPFAM" id="SSF52540">
    <property type="entry name" value="P-loop containing nucleoside triphosphate hydrolases"/>
    <property type="match status" value="1"/>
</dbReference>
<dbReference type="GO" id="GO:0005737">
    <property type="term" value="C:cytoplasm"/>
    <property type="evidence" value="ECO:0007669"/>
    <property type="project" value="UniProtKB-SubCell"/>
</dbReference>
<dbReference type="Proteomes" id="UP000179157">
    <property type="component" value="Unassembled WGS sequence"/>
</dbReference>
<evidence type="ECO:0000256" key="1">
    <source>
        <dbReference type="ARBA" id="ARBA00022490"/>
    </source>
</evidence>
<feature type="binding site" evidence="9">
    <location>
        <position position="182"/>
    </location>
    <ligand>
        <name>ATP</name>
        <dbReference type="ChEBI" id="CHEBI:30616"/>
    </ligand>
</feature>
<keyword evidence="7 9" id="KW-0233">DNA recombination</keyword>
<proteinExistence type="inferred from homology"/>
<feature type="binding site" evidence="9">
    <location>
        <position position="67"/>
    </location>
    <ligand>
        <name>Mg(2+)</name>
        <dbReference type="ChEBI" id="CHEBI:18420"/>
    </ligand>
</feature>
<comment type="caution">
    <text evidence="11">The sequence shown here is derived from an EMBL/GenBank/DDBJ whole genome shotgun (WGS) entry which is preliminary data.</text>
</comment>
<dbReference type="InterPro" id="IPR008824">
    <property type="entry name" value="RuvB-like_N"/>
</dbReference>
<dbReference type="Gene3D" id="3.40.50.300">
    <property type="entry name" value="P-loop containing nucleotide triphosphate hydrolases"/>
    <property type="match status" value="1"/>
</dbReference>
<dbReference type="Pfam" id="PF05491">
    <property type="entry name" value="WHD_RuvB"/>
    <property type="match status" value="1"/>
</dbReference>
<keyword evidence="6 9" id="KW-0238">DNA-binding</keyword>
<dbReference type="InterPro" id="IPR003593">
    <property type="entry name" value="AAA+_ATPase"/>
</dbReference>
<feature type="binding site" evidence="9">
    <location>
        <begin position="129"/>
        <end position="131"/>
    </location>
    <ligand>
        <name>ATP</name>
        <dbReference type="ChEBI" id="CHEBI:30616"/>
    </ligand>
</feature>